<dbReference type="InterPro" id="IPR004675">
    <property type="entry name" value="AhpD_core"/>
</dbReference>
<dbReference type="Gene3D" id="1.20.1290.10">
    <property type="entry name" value="AhpD-like"/>
    <property type="match status" value="1"/>
</dbReference>
<dbReference type="InterPro" id="IPR029032">
    <property type="entry name" value="AhpD-like"/>
</dbReference>
<dbReference type="NCBIfam" id="TIGR00778">
    <property type="entry name" value="ahpD_dom"/>
    <property type="match status" value="1"/>
</dbReference>
<dbReference type="Pfam" id="PF02627">
    <property type="entry name" value="CMD"/>
    <property type="match status" value="1"/>
</dbReference>
<protein>
    <submittedName>
        <fullName evidence="2">Alkylhydroperoxidase AhpD family core domain-containing protein</fullName>
    </submittedName>
</protein>
<dbReference type="AlphaFoldDB" id="A0A1H4QF18"/>
<name>A0A1H4QF18_9MICC</name>
<dbReference type="EMBL" id="FNSN01000003">
    <property type="protein sequence ID" value="SEC18194.1"/>
    <property type="molecule type" value="Genomic_DNA"/>
</dbReference>
<proteinExistence type="predicted"/>
<dbReference type="SUPFAM" id="SSF69118">
    <property type="entry name" value="AhpD-like"/>
    <property type="match status" value="1"/>
</dbReference>
<dbReference type="STRING" id="156980.SAMN04489745_2269"/>
<evidence type="ECO:0000313" key="2">
    <source>
        <dbReference type="EMBL" id="SEC18194.1"/>
    </source>
</evidence>
<keyword evidence="3" id="KW-1185">Reference proteome</keyword>
<dbReference type="PANTHER" id="PTHR34846:SF10">
    <property type="entry name" value="CYTOPLASMIC PROTEIN"/>
    <property type="match status" value="1"/>
</dbReference>
<sequence length="150" mass="16425">MNRRVNISKAHSETFKALGKLSKAATEAAAAADISPLLCELLKIRASQINGCAYCLRLHTKDAVTLGETQDRLAVLPAWRESEYFTAVERAALALTEAITQVSDHQVPDEVYVPVSQVLSEEQISAVSWLAITINAYNRVAITSHYTVKP</sequence>
<dbReference type="OrthoDB" id="9801997at2"/>
<reference evidence="2 3" key="1">
    <citation type="submission" date="2016-10" db="EMBL/GenBank/DDBJ databases">
        <authorList>
            <person name="de Groot N.N."/>
        </authorList>
    </citation>
    <scope>NUCLEOTIDE SEQUENCE [LARGE SCALE GENOMIC DNA]</scope>
    <source>
        <strain evidence="2 3">DSM 10495</strain>
    </source>
</reference>
<keyword evidence="2" id="KW-0560">Oxidoreductase</keyword>
<dbReference type="PANTHER" id="PTHR34846">
    <property type="entry name" value="4-CARBOXYMUCONOLACTONE DECARBOXYLASE FAMILY PROTEIN (AFU_ORTHOLOGUE AFUA_6G11590)"/>
    <property type="match status" value="1"/>
</dbReference>
<dbReference type="RefSeq" id="WP_066212776.1">
    <property type="nucleotide sequence ID" value="NZ_FNSN01000003.1"/>
</dbReference>
<dbReference type="InterPro" id="IPR003779">
    <property type="entry name" value="CMD-like"/>
</dbReference>
<organism evidence="2 3">
    <name type="scientific">Arthrobacter woluwensis</name>
    <dbReference type="NCBI Taxonomy" id="156980"/>
    <lineage>
        <taxon>Bacteria</taxon>
        <taxon>Bacillati</taxon>
        <taxon>Actinomycetota</taxon>
        <taxon>Actinomycetes</taxon>
        <taxon>Micrococcales</taxon>
        <taxon>Micrococcaceae</taxon>
        <taxon>Arthrobacter</taxon>
    </lineage>
</organism>
<dbReference type="Proteomes" id="UP000182652">
    <property type="component" value="Unassembled WGS sequence"/>
</dbReference>
<evidence type="ECO:0000259" key="1">
    <source>
        <dbReference type="Pfam" id="PF02627"/>
    </source>
</evidence>
<feature type="domain" description="Carboxymuconolactone decarboxylase-like" evidence="1">
    <location>
        <begin position="17"/>
        <end position="97"/>
    </location>
</feature>
<gene>
    <name evidence="2" type="ORF">SAMN04489745_2269</name>
</gene>
<dbReference type="GO" id="GO:0051920">
    <property type="term" value="F:peroxiredoxin activity"/>
    <property type="evidence" value="ECO:0007669"/>
    <property type="project" value="InterPro"/>
</dbReference>
<accession>A0A1H4QF18</accession>
<keyword evidence="2" id="KW-0575">Peroxidase</keyword>
<evidence type="ECO:0000313" key="3">
    <source>
        <dbReference type="Proteomes" id="UP000182652"/>
    </source>
</evidence>